<sequence length="300" mass="34234">MVKTTGKCCKFLVILLCTLYIGPIAIRSQAPAPPQWSLVWMTSGSSLNQYNNQTTGAQIFYDWRQRSQAINLMREGSYTYTIFNIENTTKTVPDAETFSWVTAVETGVPCRLGWLNAVHFEFSFYSDNPDLLPKGIFDVLDYCPQAADMYGVKFTSEEENHLYGVWDAEAWGTMPMLDGSLEVCHLLHQASYELVCVTAMAPQFTDHRLENFRSHGFQIDRVISTDYDSENPGNNPKQQAIEDSKRNFKDIHGVHTRFVFTDKYQDDPKQHGSIYHDVKYPSLLAFVHDFLKTGHAKQIA</sequence>
<dbReference type="EMBL" id="CAJOBS010002978">
    <property type="protein sequence ID" value="CAF4841546.1"/>
    <property type="molecule type" value="Genomic_DNA"/>
</dbReference>
<comment type="caution">
    <text evidence="2">The sequence shown here is derived from an EMBL/GenBank/DDBJ whole genome shotgun (WGS) entry which is preliminary data.</text>
</comment>
<dbReference type="Proteomes" id="UP000663865">
    <property type="component" value="Unassembled WGS sequence"/>
</dbReference>
<evidence type="ECO:0000313" key="3">
    <source>
        <dbReference type="EMBL" id="CAF4841546.1"/>
    </source>
</evidence>
<feature type="chain" id="PRO_5036232877" evidence="1">
    <location>
        <begin position="29"/>
        <end position="300"/>
    </location>
</feature>
<evidence type="ECO:0000256" key="1">
    <source>
        <dbReference type="SAM" id="SignalP"/>
    </source>
</evidence>
<protein>
    <submittedName>
        <fullName evidence="2">Uncharacterized protein</fullName>
    </submittedName>
</protein>
<reference evidence="2" key="1">
    <citation type="submission" date="2021-02" db="EMBL/GenBank/DDBJ databases">
        <authorList>
            <person name="Nowell W R."/>
        </authorList>
    </citation>
    <scope>NUCLEOTIDE SEQUENCE</scope>
</reference>
<evidence type="ECO:0000313" key="4">
    <source>
        <dbReference type="Proteomes" id="UP000663865"/>
    </source>
</evidence>
<dbReference type="EMBL" id="CAJNYV010001675">
    <property type="protein sequence ID" value="CAF3432462.1"/>
    <property type="molecule type" value="Genomic_DNA"/>
</dbReference>
<evidence type="ECO:0000313" key="2">
    <source>
        <dbReference type="EMBL" id="CAF3432462.1"/>
    </source>
</evidence>
<proteinExistence type="predicted"/>
<keyword evidence="1" id="KW-0732">Signal</keyword>
<name>A0A818D9Y5_9BILA</name>
<gene>
    <name evidence="2" type="ORF">KIK155_LOCUS10941</name>
    <name evidence="3" type="ORF">TOA249_LOCUS26112</name>
</gene>
<dbReference type="Proteomes" id="UP000663838">
    <property type="component" value="Unassembled WGS sequence"/>
</dbReference>
<accession>A0A818D9Y5</accession>
<dbReference type="AlphaFoldDB" id="A0A818D9Y5"/>
<feature type="signal peptide" evidence="1">
    <location>
        <begin position="1"/>
        <end position="28"/>
    </location>
</feature>
<organism evidence="2 4">
    <name type="scientific">Rotaria socialis</name>
    <dbReference type="NCBI Taxonomy" id="392032"/>
    <lineage>
        <taxon>Eukaryota</taxon>
        <taxon>Metazoa</taxon>
        <taxon>Spiralia</taxon>
        <taxon>Gnathifera</taxon>
        <taxon>Rotifera</taxon>
        <taxon>Eurotatoria</taxon>
        <taxon>Bdelloidea</taxon>
        <taxon>Philodinida</taxon>
        <taxon>Philodinidae</taxon>
        <taxon>Rotaria</taxon>
    </lineage>
</organism>